<feature type="compositionally biased region" description="Basic and acidic residues" evidence="9">
    <location>
        <begin position="127"/>
        <end position="141"/>
    </location>
</feature>
<accession>C1MV11</accession>
<feature type="domain" description="DNA-directed RNA polymerase N-terminal" evidence="10">
    <location>
        <begin position="1"/>
        <end position="322"/>
    </location>
</feature>
<dbReference type="InterPro" id="IPR029262">
    <property type="entry name" value="RPOL_N"/>
</dbReference>
<evidence type="ECO:0000256" key="3">
    <source>
        <dbReference type="ARBA" id="ARBA00022478"/>
    </source>
</evidence>
<comment type="catalytic activity">
    <reaction evidence="7 8">
        <text>RNA(n) + a ribonucleoside 5'-triphosphate = RNA(n+1) + diphosphate</text>
        <dbReference type="Rhea" id="RHEA:21248"/>
        <dbReference type="Rhea" id="RHEA-COMP:14527"/>
        <dbReference type="Rhea" id="RHEA-COMP:17342"/>
        <dbReference type="ChEBI" id="CHEBI:33019"/>
        <dbReference type="ChEBI" id="CHEBI:61557"/>
        <dbReference type="ChEBI" id="CHEBI:140395"/>
        <dbReference type="EC" id="2.7.7.6"/>
    </reaction>
</comment>
<dbReference type="RefSeq" id="XP_003059285.1">
    <property type="nucleotide sequence ID" value="XM_003059239.1"/>
</dbReference>
<comment type="similarity">
    <text evidence="1 8">Belongs to the phage and mitochondrial RNA polymerase family.</text>
</comment>
<protein>
    <recommendedName>
        <fullName evidence="2 8">DNA-directed RNA polymerase</fullName>
        <ecNumber evidence="2 8">2.7.7.6</ecNumber>
    </recommendedName>
</protein>
<keyword evidence="3 8" id="KW-0240">DNA-directed RNA polymerase</keyword>
<proteinExistence type="inferred from homology"/>
<dbReference type="eggNOG" id="KOG1038">
    <property type="taxonomic scope" value="Eukaryota"/>
</dbReference>
<dbReference type="PANTHER" id="PTHR10102:SF0">
    <property type="entry name" value="DNA-DIRECTED RNA POLYMERASE, MITOCHONDRIAL"/>
    <property type="match status" value="1"/>
</dbReference>
<dbReference type="InterPro" id="IPR037159">
    <property type="entry name" value="RNA_POL_N_sf"/>
</dbReference>
<evidence type="ECO:0000256" key="4">
    <source>
        <dbReference type="ARBA" id="ARBA00022679"/>
    </source>
</evidence>
<dbReference type="GO" id="GO:0034245">
    <property type="term" value="C:mitochondrial DNA-directed RNA polymerase complex"/>
    <property type="evidence" value="ECO:0007669"/>
    <property type="project" value="TreeGrafter"/>
</dbReference>
<dbReference type="Gene3D" id="1.10.287.280">
    <property type="match status" value="1"/>
</dbReference>
<dbReference type="SUPFAM" id="SSF56672">
    <property type="entry name" value="DNA/RNA polymerases"/>
    <property type="match status" value="1"/>
</dbReference>
<dbReference type="InterPro" id="IPR002092">
    <property type="entry name" value="DNA-dir_Rpol_phage-type"/>
</dbReference>
<dbReference type="OrthoDB" id="276422at2759"/>
<dbReference type="InterPro" id="IPR046950">
    <property type="entry name" value="DNA-dir_Rpol_C_phage-type"/>
</dbReference>
<dbReference type="Proteomes" id="UP000001876">
    <property type="component" value="Unassembled WGS sequence"/>
</dbReference>
<dbReference type="PROSITE" id="PS00489">
    <property type="entry name" value="RNA_POL_PHAGE_2"/>
    <property type="match status" value="1"/>
</dbReference>
<dbReference type="STRING" id="564608.C1MV11"/>
<dbReference type="SMART" id="SM01311">
    <property type="entry name" value="RPOL_N"/>
    <property type="match status" value="1"/>
</dbReference>
<dbReference type="GO" id="GO:0003677">
    <property type="term" value="F:DNA binding"/>
    <property type="evidence" value="ECO:0007669"/>
    <property type="project" value="InterPro"/>
</dbReference>
<dbReference type="EMBL" id="GG663740">
    <property type="protein sequence ID" value="EEH56417.1"/>
    <property type="molecule type" value="Genomic_DNA"/>
</dbReference>
<reference evidence="11 12" key="1">
    <citation type="journal article" date="2009" name="Science">
        <title>Green evolution and dynamic adaptations revealed by genomes of the marine picoeukaryotes Micromonas.</title>
        <authorList>
            <person name="Worden A.Z."/>
            <person name="Lee J.H."/>
            <person name="Mock T."/>
            <person name="Rouze P."/>
            <person name="Simmons M.P."/>
            <person name="Aerts A.L."/>
            <person name="Allen A.E."/>
            <person name="Cuvelier M.L."/>
            <person name="Derelle E."/>
            <person name="Everett M.V."/>
            <person name="Foulon E."/>
            <person name="Grimwood J."/>
            <person name="Gundlach H."/>
            <person name="Henrissat B."/>
            <person name="Napoli C."/>
            <person name="McDonald S.M."/>
            <person name="Parker M.S."/>
            <person name="Rombauts S."/>
            <person name="Salamov A."/>
            <person name="Von Dassow P."/>
            <person name="Badger J.H."/>
            <person name="Coutinho P.M."/>
            <person name="Demir E."/>
            <person name="Dubchak I."/>
            <person name="Gentemann C."/>
            <person name="Eikrem W."/>
            <person name="Gready J.E."/>
            <person name="John U."/>
            <person name="Lanier W."/>
            <person name="Lindquist E.A."/>
            <person name="Lucas S."/>
            <person name="Mayer K.F."/>
            <person name="Moreau H."/>
            <person name="Not F."/>
            <person name="Otillar R."/>
            <person name="Panaud O."/>
            <person name="Pangilinan J."/>
            <person name="Paulsen I."/>
            <person name="Piegu B."/>
            <person name="Poliakov A."/>
            <person name="Robbens S."/>
            <person name="Schmutz J."/>
            <person name="Toulza E."/>
            <person name="Wyss T."/>
            <person name="Zelensky A."/>
            <person name="Zhou K."/>
            <person name="Armbrust E.V."/>
            <person name="Bhattacharya D."/>
            <person name="Goodenough U.W."/>
            <person name="Van de Peer Y."/>
            <person name="Grigoriev I.V."/>
        </authorList>
    </citation>
    <scope>NUCLEOTIDE SEQUENCE [LARGE SCALE GENOMIC DNA]</scope>
    <source>
        <strain evidence="11 12">CCMP1545</strain>
    </source>
</reference>
<comment type="function">
    <text evidence="8">DNA-dependent RNA polymerase catalyzes the transcription of DNA into RNA using the four ribonucleoside triphosphates as substrates.</text>
</comment>
<dbReference type="PANTHER" id="PTHR10102">
    <property type="entry name" value="DNA-DIRECTED RNA POLYMERASE, MITOCHONDRIAL"/>
    <property type="match status" value="1"/>
</dbReference>
<evidence type="ECO:0000256" key="2">
    <source>
        <dbReference type="ARBA" id="ARBA00012418"/>
    </source>
</evidence>
<name>C1MV11_MICPC</name>
<dbReference type="Pfam" id="PF14700">
    <property type="entry name" value="RPOL_N"/>
    <property type="match status" value="1"/>
</dbReference>
<dbReference type="Gene3D" id="1.10.150.20">
    <property type="entry name" value="5' to 3' exonuclease, C-terminal subdomain"/>
    <property type="match status" value="1"/>
</dbReference>
<evidence type="ECO:0000256" key="5">
    <source>
        <dbReference type="ARBA" id="ARBA00022695"/>
    </source>
</evidence>
<evidence type="ECO:0000313" key="11">
    <source>
        <dbReference type="EMBL" id="EEH56417.1"/>
    </source>
</evidence>
<dbReference type="Pfam" id="PF00940">
    <property type="entry name" value="RNA_pol"/>
    <property type="match status" value="1"/>
</dbReference>
<dbReference type="GO" id="GO:0003899">
    <property type="term" value="F:DNA-directed RNA polymerase activity"/>
    <property type="evidence" value="ECO:0007669"/>
    <property type="project" value="UniProtKB-EC"/>
</dbReference>
<evidence type="ECO:0000256" key="1">
    <source>
        <dbReference type="ARBA" id="ARBA00009493"/>
    </source>
</evidence>
<dbReference type="InterPro" id="IPR043502">
    <property type="entry name" value="DNA/RNA_pol_sf"/>
</dbReference>
<dbReference type="OMA" id="ERDMICD"/>
<evidence type="ECO:0000256" key="8">
    <source>
        <dbReference type="RuleBase" id="RU003805"/>
    </source>
</evidence>
<evidence type="ECO:0000256" key="6">
    <source>
        <dbReference type="ARBA" id="ARBA00023163"/>
    </source>
</evidence>
<keyword evidence="6 8" id="KW-0804">Transcription</keyword>
<dbReference type="KEGG" id="mpp:MICPUCDRAFT_17826"/>
<sequence>MVEHAREAASRGDGLGATAAGRNFLHNFLEPLSRAIEKEQAEIRKKVPGADRTNYGPFMLMLNPDKLAVITLHAVISQLMMGDDRVKFSGDNGQVGKSKFVRVVERLGEAVQAEVNLSRLKQRGKVRPKDPSERERRFREETAGVSAKSLSKLTTVRSVAKFARRALNDSDWGMTARVKLGSVLAKLLVETAKIEVPDPESGELEIKPAFEHHYEYVNRQQRYGMVSWHPAFFDYIEHEDMRHAQMSLVRYMPMVTPPRPWSRFDQGGYLCSETFVMRGNYTRLGPSWGQIMALLGEQKRSDSDGECASYQPVLDALNVLGKTPWVVNERTVDVMQKVWDDGGGIAGVPPRRTVDEPVWPDPGEYVNAKVRVKRENRELHSQRCDFLIKLKVAQEMRDEEKIFFPHNIDFRGRAYTMHAHLNHIGSDVCRGALLFQEARPLGENGLDWLYVQAANLYAAGGVDKLPLDERREWMKTRLDRIKASARDPLCADDANCAFWLEAENPWQCLATFIEIAAAVDSGDPASYACRLPVHQDGSCNGLQHYAALGRDIGGGEQVNLTPRDSPGDVYTGVANVLKRMVAEDAADASDPETAATAAALAPHIDRKLVKQTVMTSVYGVTHVGARQQIQSRLRERGAIEDESLRYRTANYASRRTLDALSNLFVNAREVMSWLGECARVVSKGGKPVQWTTPMGLPVVQPYKAPSRKVVRTIVQSFVLQYDSEGSAIQKQKQKSAFPPNFIHSVDSAHMMKTALACQRRDIAFAGVHDSFWTHARDVDAMNEVIRDTFVELHSEPLMTTLYEELRETYPEAADEIPKPPPLGELDLNEVKKSRYFFS</sequence>
<organism evidence="12">
    <name type="scientific">Micromonas pusilla (strain CCMP1545)</name>
    <name type="common">Picoplanktonic green alga</name>
    <dbReference type="NCBI Taxonomy" id="564608"/>
    <lineage>
        <taxon>Eukaryota</taxon>
        <taxon>Viridiplantae</taxon>
        <taxon>Chlorophyta</taxon>
        <taxon>Mamiellophyceae</taxon>
        <taxon>Mamiellales</taxon>
        <taxon>Mamiellaceae</taxon>
        <taxon>Micromonas</taxon>
    </lineage>
</organism>
<evidence type="ECO:0000313" key="12">
    <source>
        <dbReference type="Proteomes" id="UP000001876"/>
    </source>
</evidence>
<dbReference type="AlphaFoldDB" id="C1MV11"/>
<feature type="region of interest" description="Disordered" evidence="9">
    <location>
        <begin position="122"/>
        <end position="141"/>
    </location>
</feature>
<dbReference type="GeneID" id="9685035"/>
<dbReference type="PROSITE" id="PS00900">
    <property type="entry name" value="RNA_POL_PHAGE_1"/>
    <property type="match status" value="1"/>
</dbReference>
<dbReference type="GO" id="GO:0006390">
    <property type="term" value="P:mitochondrial transcription"/>
    <property type="evidence" value="ECO:0007669"/>
    <property type="project" value="TreeGrafter"/>
</dbReference>
<dbReference type="FunFam" id="1.10.150.20:FF:000041">
    <property type="entry name" value="DNA-directed RNA polymerase"/>
    <property type="match status" value="1"/>
</dbReference>
<gene>
    <name evidence="11" type="ORF">MICPUCDRAFT_17826</name>
</gene>
<keyword evidence="5 8" id="KW-0548">Nucleotidyltransferase</keyword>
<dbReference type="Gene3D" id="1.10.1320.10">
    <property type="entry name" value="DNA-directed RNA polymerase, N-terminal domain"/>
    <property type="match status" value="1"/>
</dbReference>
<evidence type="ECO:0000256" key="9">
    <source>
        <dbReference type="SAM" id="MobiDB-lite"/>
    </source>
</evidence>
<keyword evidence="4 8" id="KW-0808">Transferase</keyword>
<evidence type="ECO:0000256" key="7">
    <source>
        <dbReference type="ARBA" id="ARBA00048552"/>
    </source>
</evidence>
<dbReference type="EC" id="2.7.7.6" evidence="2 8"/>
<evidence type="ECO:0000259" key="10">
    <source>
        <dbReference type="SMART" id="SM01311"/>
    </source>
</evidence>
<keyword evidence="12" id="KW-1185">Reference proteome</keyword>